<dbReference type="PANTHER" id="PTHR14187">
    <property type="entry name" value="ALPHA KINASE/ELONGATION FACTOR 2 KINASE"/>
    <property type="match status" value="1"/>
</dbReference>
<dbReference type="PANTHER" id="PTHR14187:SF5">
    <property type="entry name" value="HEAT SHOCK 70 KDA PROTEIN 12A"/>
    <property type="match status" value="1"/>
</dbReference>
<evidence type="ECO:0000313" key="2">
    <source>
        <dbReference type="Proteomes" id="UP000054771"/>
    </source>
</evidence>
<gene>
    <name evidence="1" type="ORF">ASPCAL04680</name>
</gene>
<accession>A0A0U5FW56</accession>
<reference evidence="2" key="1">
    <citation type="journal article" date="2016" name="Genome Announc.">
        <title>Draft genome sequences of fungus Aspergillus calidoustus.</title>
        <authorList>
            <person name="Horn F."/>
            <person name="Linde J."/>
            <person name="Mattern D.J."/>
            <person name="Walther G."/>
            <person name="Guthke R."/>
            <person name="Scherlach K."/>
            <person name="Martin K."/>
            <person name="Brakhage A.A."/>
            <person name="Petzke L."/>
            <person name="Valiante V."/>
        </authorList>
    </citation>
    <scope>NUCLEOTIDE SEQUENCE [LARGE SCALE GENOMIC DNA]</scope>
    <source>
        <strain evidence="2">SF006504</strain>
    </source>
</reference>
<organism evidence="1 2">
    <name type="scientific">Aspergillus calidoustus</name>
    <dbReference type="NCBI Taxonomy" id="454130"/>
    <lineage>
        <taxon>Eukaryota</taxon>
        <taxon>Fungi</taxon>
        <taxon>Dikarya</taxon>
        <taxon>Ascomycota</taxon>
        <taxon>Pezizomycotina</taxon>
        <taxon>Eurotiomycetes</taxon>
        <taxon>Eurotiomycetidae</taxon>
        <taxon>Eurotiales</taxon>
        <taxon>Aspergillaceae</taxon>
        <taxon>Aspergillus</taxon>
        <taxon>Aspergillus subgen. Nidulantes</taxon>
    </lineage>
</organism>
<dbReference type="Gene3D" id="3.30.420.40">
    <property type="match status" value="2"/>
</dbReference>
<name>A0A0U5FW56_ASPCI</name>
<sequence>MMGDENRPGIIGIDFGGISSSAVFAIDNGQNPNLKVLDQWPKATPRFLKQVLGNAEIESIVYRDQRFKVVGWSEDENEVITPEGGIKPGLYVFRDFKSELFPPEDYPEELKAAIKVPGTTAEDISVDYLSHLRRSVLHQVQGQLERSGTAQGNLQIVMTTPSFWNDEAKASFREIATNAGFAAKPDEKFDLISGLEAAIRHAQFMQPAAFSVGETFLVVDCGGHFVEAAVFEVKAKNPVRFEKRTKVSASSCGSAEVTRRFLNLMNDKLARTGISPLKIRTKRGMRHRCRKQFEKEVLLGLGSVTFQPPSEDLSGFWVADLGVEIECPEADLTEGYMSFGEDEVYSCFDFAIERTLELVKEQIAAVQVQGLQLQGCLLVGGFNKCVYYSDRVQTGIAALGLKMIRSDHDPLAFAKGSALAGLNDSFGHI</sequence>
<dbReference type="EMBL" id="CDMC01000003">
    <property type="protein sequence ID" value="CEL03526.1"/>
    <property type="molecule type" value="Genomic_DNA"/>
</dbReference>
<dbReference type="InterPro" id="IPR043129">
    <property type="entry name" value="ATPase_NBD"/>
</dbReference>
<dbReference type="OMA" id="EASIHHA"/>
<proteinExistence type="predicted"/>
<dbReference type="SUPFAM" id="SSF53067">
    <property type="entry name" value="Actin-like ATPase domain"/>
    <property type="match status" value="2"/>
</dbReference>
<dbReference type="Gene3D" id="3.90.640.10">
    <property type="entry name" value="Actin, Chain A, domain 4"/>
    <property type="match status" value="1"/>
</dbReference>
<dbReference type="Proteomes" id="UP000054771">
    <property type="component" value="Unassembled WGS sequence"/>
</dbReference>
<evidence type="ECO:0008006" key="3">
    <source>
        <dbReference type="Google" id="ProtNLM"/>
    </source>
</evidence>
<dbReference type="OrthoDB" id="2963168at2759"/>
<evidence type="ECO:0000313" key="1">
    <source>
        <dbReference type="EMBL" id="CEL03526.1"/>
    </source>
</evidence>
<dbReference type="STRING" id="454130.A0A0U5FW56"/>
<protein>
    <recommendedName>
        <fullName evidence="3">Hsp70 family protein</fullName>
    </recommendedName>
</protein>
<dbReference type="AlphaFoldDB" id="A0A0U5FW56"/>
<dbReference type="CDD" id="cd10170">
    <property type="entry name" value="ASKHA_NBD_HSP70"/>
    <property type="match status" value="1"/>
</dbReference>
<keyword evidence="2" id="KW-1185">Reference proteome</keyword>